<evidence type="ECO:0000256" key="1">
    <source>
        <dbReference type="PROSITE-ProRule" id="PRU00042"/>
    </source>
</evidence>
<dbReference type="PROSITE" id="PS50157">
    <property type="entry name" value="ZINC_FINGER_C2H2_2"/>
    <property type="match status" value="1"/>
</dbReference>
<sequence length="316" mass="35343">MPLVLIHEIASILFKHVDEDPDLSQFIDYPVKRVDRDPAILTPAQVLFWREEAEERLRCRFDDDVVEAACRLVEGPPLEPEVFADEGLLELFEDDLEALFPSPPQRIPTSDADEDSSSESDESRTAVLESEAHSERAASPTLTASSSRLVEDEPHVEEPVRKQTKQVLKRKRLLSDVGDPDSEVDGDEDAESSDDDERASASSSTHAAEATTSREKRTRTGKGSKKWVCHCGMTFSDKRDMVRHQRTTKAHRGEASGVYECPACKRTLSRPDAFKRHFTVDSAAECLRQLLEDADASSLEDVPSRNYLKLVPLPPT</sequence>
<dbReference type="SUPFAM" id="SSF57667">
    <property type="entry name" value="beta-beta-alpha zinc fingers"/>
    <property type="match status" value="1"/>
</dbReference>
<feature type="domain" description="C2H2-type" evidence="3">
    <location>
        <begin position="227"/>
        <end position="256"/>
    </location>
</feature>
<evidence type="ECO:0000259" key="3">
    <source>
        <dbReference type="PROSITE" id="PS50157"/>
    </source>
</evidence>
<dbReference type="InterPro" id="IPR013087">
    <property type="entry name" value="Znf_C2H2_type"/>
</dbReference>
<comment type="caution">
    <text evidence="4">The sequence shown here is derived from an EMBL/GenBank/DDBJ whole genome shotgun (WGS) entry which is preliminary data.</text>
</comment>
<proteinExistence type="predicted"/>
<dbReference type="Proteomes" id="UP000298390">
    <property type="component" value="Unassembled WGS sequence"/>
</dbReference>
<dbReference type="GO" id="GO:0008270">
    <property type="term" value="F:zinc ion binding"/>
    <property type="evidence" value="ECO:0007669"/>
    <property type="project" value="UniProtKB-KW"/>
</dbReference>
<dbReference type="AlphaFoldDB" id="A0A4Y9YRV6"/>
<dbReference type="EMBL" id="SEKV01000096">
    <property type="protein sequence ID" value="TFY64510.1"/>
    <property type="molecule type" value="Genomic_DNA"/>
</dbReference>
<gene>
    <name evidence="4" type="ORF">EVJ58_g2572</name>
</gene>
<dbReference type="Gene3D" id="3.30.160.60">
    <property type="entry name" value="Classic Zinc Finger"/>
    <property type="match status" value="1"/>
</dbReference>
<feature type="compositionally biased region" description="Basic residues" evidence="2">
    <location>
        <begin position="216"/>
        <end position="225"/>
    </location>
</feature>
<name>A0A4Y9YRV6_9APHY</name>
<evidence type="ECO:0000313" key="5">
    <source>
        <dbReference type="Proteomes" id="UP000298390"/>
    </source>
</evidence>
<accession>A0A4Y9YRV6</accession>
<feature type="compositionally biased region" description="Basic residues" evidence="2">
    <location>
        <begin position="162"/>
        <end position="172"/>
    </location>
</feature>
<reference evidence="4 5" key="1">
    <citation type="submission" date="2019-01" db="EMBL/GenBank/DDBJ databases">
        <title>Genome sequencing of the rare red list fungi Fomitopsis rosea.</title>
        <authorList>
            <person name="Buettner E."/>
            <person name="Kellner H."/>
        </authorList>
    </citation>
    <scope>NUCLEOTIDE SEQUENCE [LARGE SCALE GENOMIC DNA]</scope>
    <source>
        <strain evidence="4 5">DSM 105464</strain>
    </source>
</reference>
<evidence type="ECO:0000313" key="4">
    <source>
        <dbReference type="EMBL" id="TFY64510.1"/>
    </source>
</evidence>
<dbReference type="InterPro" id="IPR036236">
    <property type="entry name" value="Znf_C2H2_sf"/>
</dbReference>
<keyword evidence="1" id="KW-0863">Zinc-finger</keyword>
<keyword evidence="1" id="KW-0862">Zinc</keyword>
<feature type="compositionally biased region" description="Acidic residues" evidence="2">
    <location>
        <begin position="111"/>
        <end position="120"/>
    </location>
</feature>
<feature type="compositionally biased region" description="Acidic residues" evidence="2">
    <location>
        <begin position="178"/>
        <end position="197"/>
    </location>
</feature>
<feature type="compositionally biased region" description="Basic and acidic residues" evidence="2">
    <location>
        <begin position="149"/>
        <end position="161"/>
    </location>
</feature>
<evidence type="ECO:0000256" key="2">
    <source>
        <dbReference type="SAM" id="MobiDB-lite"/>
    </source>
</evidence>
<keyword evidence="1" id="KW-0479">Metal-binding</keyword>
<organism evidence="4 5">
    <name type="scientific">Rhodofomes roseus</name>
    <dbReference type="NCBI Taxonomy" id="34475"/>
    <lineage>
        <taxon>Eukaryota</taxon>
        <taxon>Fungi</taxon>
        <taxon>Dikarya</taxon>
        <taxon>Basidiomycota</taxon>
        <taxon>Agaricomycotina</taxon>
        <taxon>Agaricomycetes</taxon>
        <taxon>Polyporales</taxon>
        <taxon>Rhodofomes</taxon>
    </lineage>
</organism>
<protein>
    <recommendedName>
        <fullName evidence="3">C2H2-type domain-containing protein</fullName>
    </recommendedName>
</protein>
<feature type="region of interest" description="Disordered" evidence="2">
    <location>
        <begin position="99"/>
        <end position="225"/>
    </location>
</feature>
<feature type="compositionally biased region" description="Low complexity" evidence="2">
    <location>
        <begin position="200"/>
        <end position="211"/>
    </location>
</feature>